<proteinExistence type="predicted"/>
<dbReference type="AlphaFoldDB" id="A0A811RYB8"/>
<feature type="compositionally biased region" description="Basic and acidic residues" evidence="1">
    <location>
        <begin position="290"/>
        <end position="300"/>
    </location>
</feature>
<dbReference type="EMBL" id="CAJGYO010000017">
    <property type="protein sequence ID" value="CAD6334992.1"/>
    <property type="molecule type" value="Genomic_DNA"/>
</dbReference>
<dbReference type="Proteomes" id="UP000604825">
    <property type="component" value="Unassembled WGS sequence"/>
</dbReference>
<sequence>MAAAAGGGTKASANMWAVLADDDPGDNEAAKRLERDTKGREATEYKHQQTMATAASEAAVGNAQSSAAGTYGRNEKKARNERSRKQRKKLQPVAVANGDANKAVVVQAEEATAQRKKSCLGSRKEAFREDRDPDSLFSLPVPVPVPRRSGLVFALDSDCRIRSIRRTDRAGRSVPRRSIEEKTSGYTNSDGHLLYYIGVDRVVAMDWIGSLNRPAGDMAAAAGGGTKASANMWAVLADDDPGDNEAAKRLERDTKGREATEYKHQQTMATAASEAAVGNAQSSAAGTYGRNEKKARNERSRKQRKKLQPVAVANGDANKAVVVQAEEATAVGSDESDGEEESTSCCRTVIGRLLRAAVAAVLIAFWVHAAAPAHTAT</sequence>
<protein>
    <submittedName>
        <fullName evidence="2">Uncharacterized protein</fullName>
    </submittedName>
</protein>
<gene>
    <name evidence="2" type="ORF">NCGR_LOCUS59090</name>
</gene>
<feature type="compositionally biased region" description="Basic and acidic residues" evidence="1">
    <location>
        <begin position="28"/>
        <end position="47"/>
    </location>
</feature>
<feature type="region of interest" description="Disordered" evidence="1">
    <location>
        <begin position="273"/>
        <end position="308"/>
    </location>
</feature>
<name>A0A811RYB8_9POAL</name>
<feature type="region of interest" description="Disordered" evidence="1">
    <location>
        <begin position="1"/>
        <end position="91"/>
    </location>
</feature>
<accession>A0A811RYB8</accession>
<evidence type="ECO:0000313" key="2">
    <source>
        <dbReference type="EMBL" id="CAD6334992.1"/>
    </source>
</evidence>
<evidence type="ECO:0000313" key="3">
    <source>
        <dbReference type="Proteomes" id="UP000604825"/>
    </source>
</evidence>
<reference evidence="2" key="1">
    <citation type="submission" date="2020-10" db="EMBL/GenBank/DDBJ databases">
        <authorList>
            <person name="Han B."/>
            <person name="Lu T."/>
            <person name="Zhao Q."/>
            <person name="Huang X."/>
            <person name="Zhao Y."/>
        </authorList>
    </citation>
    <scope>NUCLEOTIDE SEQUENCE</scope>
</reference>
<evidence type="ECO:0000256" key="1">
    <source>
        <dbReference type="SAM" id="MobiDB-lite"/>
    </source>
</evidence>
<comment type="caution">
    <text evidence="2">The sequence shown here is derived from an EMBL/GenBank/DDBJ whole genome shotgun (WGS) entry which is preliminary data.</text>
</comment>
<keyword evidence="3" id="KW-1185">Reference proteome</keyword>
<feature type="compositionally biased region" description="Basic and acidic residues" evidence="1">
    <location>
        <begin position="73"/>
        <end position="83"/>
    </location>
</feature>
<organism evidence="2 3">
    <name type="scientific">Miscanthus lutarioriparius</name>
    <dbReference type="NCBI Taxonomy" id="422564"/>
    <lineage>
        <taxon>Eukaryota</taxon>
        <taxon>Viridiplantae</taxon>
        <taxon>Streptophyta</taxon>
        <taxon>Embryophyta</taxon>
        <taxon>Tracheophyta</taxon>
        <taxon>Spermatophyta</taxon>
        <taxon>Magnoliopsida</taxon>
        <taxon>Liliopsida</taxon>
        <taxon>Poales</taxon>
        <taxon>Poaceae</taxon>
        <taxon>PACMAD clade</taxon>
        <taxon>Panicoideae</taxon>
        <taxon>Andropogonodae</taxon>
        <taxon>Andropogoneae</taxon>
        <taxon>Saccharinae</taxon>
        <taxon>Miscanthus</taxon>
    </lineage>
</organism>